<dbReference type="Pfam" id="PF01551">
    <property type="entry name" value="Peptidase_M23"/>
    <property type="match status" value="1"/>
</dbReference>
<dbReference type="Gene3D" id="2.70.70.10">
    <property type="entry name" value="Glucose Permease (Domain IIA)"/>
    <property type="match status" value="1"/>
</dbReference>
<organism evidence="2">
    <name type="scientific">marine metagenome</name>
    <dbReference type="NCBI Taxonomy" id="408172"/>
    <lineage>
        <taxon>unclassified sequences</taxon>
        <taxon>metagenomes</taxon>
        <taxon>ecological metagenomes</taxon>
    </lineage>
</organism>
<feature type="domain" description="M23ase beta-sheet core" evidence="1">
    <location>
        <begin position="129"/>
        <end position="164"/>
    </location>
</feature>
<dbReference type="SUPFAM" id="SSF51261">
    <property type="entry name" value="Duplicated hybrid motif"/>
    <property type="match status" value="1"/>
</dbReference>
<dbReference type="AlphaFoldDB" id="A0A381XB71"/>
<sequence length="516" mass="59045">MNRYFIPLMLFPASLLFCQEMEWPTKASHYFSSNFGENRDDHFHMGLDIKTNGTIGHEVVAVEDGYVSRMVSNYNGYGKALYQKTISGHEVLFAHLDSYTPMLEKVWRMQQTQRKSYFVDTHFSPKEFQVKKGDVIGFTGNTGSSFGPHLHFEYRSSASEPLNPLTMAFDIMDRVTPIPKSIALVPLSKESLINASPLTQTIPLYRDKAGIYHFADTISVFGDFAFAINAVDKREGGNYEYQFHTAELLIDGKMKFGLNYEKIPFSEGRAANTVIQFDLKRKNLDEYQKLYRLPEHPEMSIHADDETGVIRLMPGYHTVEINIYDAKRNKATILGSLIGTFPMTLEAQEILRDEKVITLALLPKRGFLPIKKAVVYSFTPFGFADQKIDIIHTEQVKKGLHITFPIKSINNRILQIIGINELNGRVSPHHWTTMEPKISVIDIHPDLKISNTIRGVFFQVEIDQYVPAHVTIKLTNDDTFQSHTLNQVRPNTYLSEMLPHYALRNVKYIDVELTHK</sequence>
<dbReference type="PANTHER" id="PTHR21666">
    <property type="entry name" value="PEPTIDASE-RELATED"/>
    <property type="match status" value="1"/>
</dbReference>
<dbReference type="InterPro" id="IPR016047">
    <property type="entry name" value="M23ase_b-sheet_dom"/>
</dbReference>
<name>A0A381XB71_9ZZZZ</name>
<dbReference type="CDD" id="cd12797">
    <property type="entry name" value="M23_peptidase"/>
    <property type="match status" value="1"/>
</dbReference>
<dbReference type="PANTHER" id="PTHR21666:SF285">
    <property type="entry name" value="M23 FAMILY METALLOPEPTIDASE"/>
    <property type="match status" value="1"/>
</dbReference>
<evidence type="ECO:0000313" key="2">
    <source>
        <dbReference type="EMBL" id="SVA61948.1"/>
    </source>
</evidence>
<dbReference type="EMBL" id="UINC01014538">
    <property type="protein sequence ID" value="SVA61948.1"/>
    <property type="molecule type" value="Genomic_DNA"/>
</dbReference>
<evidence type="ECO:0000259" key="1">
    <source>
        <dbReference type="Pfam" id="PF01551"/>
    </source>
</evidence>
<protein>
    <recommendedName>
        <fullName evidence="1">M23ase beta-sheet core domain-containing protein</fullName>
    </recommendedName>
</protein>
<dbReference type="GO" id="GO:0004222">
    <property type="term" value="F:metalloendopeptidase activity"/>
    <property type="evidence" value="ECO:0007669"/>
    <property type="project" value="TreeGrafter"/>
</dbReference>
<feature type="non-terminal residue" evidence="2">
    <location>
        <position position="516"/>
    </location>
</feature>
<gene>
    <name evidence="2" type="ORF">METZ01_LOCUS114802</name>
</gene>
<dbReference type="InterPro" id="IPR011055">
    <property type="entry name" value="Dup_hybrid_motif"/>
</dbReference>
<accession>A0A381XB71</accession>
<dbReference type="InterPro" id="IPR050570">
    <property type="entry name" value="Cell_wall_metabolism_enzyme"/>
</dbReference>
<proteinExistence type="predicted"/>
<reference evidence="2" key="1">
    <citation type="submission" date="2018-05" db="EMBL/GenBank/DDBJ databases">
        <authorList>
            <person name="Lanie J.A."/>
            <person name="Ng W.-L."/>
            <person name="Kazmierczak K.M."/>
            <person name="Andrzejewski T.M."/>
            <person name="Davidsen T.M."/>
            <person name="Wayne K.J."/>
            <person name="Tettelin H."/>
            <person name="Glass J.I."/>
            <person name="Rusch D."/>
            <person name="Podicherti R."/>
            <person name="Tsui H.-C.T."/>
            <person name="Winkler M.E."/>
        </authorList>
    </citation>
    <scope>NUCLEOTIDE SEQUENCE</scope>
</reference>